<keyword evidence="2" id="KW-1185">Reference proteome</keyword>
<accession>A0ABV9UGN9</accession>
<dbReference type="EMBL" id="JBHSIZ010000005">
    <property type="protein sequence ID" value="MFC4955657.1"/>
    <property type="molecule type" value="Genomic_DNA"/>
</dbReference>
<gene>
    <name evidence="1" type="ORF">ACFPFX_05015</name>
</gene>
<dbReference type="InterPro" id="IPR046300">
    <property type="entry name" value="DUF6415"/>
</dbReference>
<comment type="caution">
    <text evidence="1">The sequence shown here is derived from an EMBL/GenBank/DDBJ whole genome shotgun (WGS) entry which is preliminary data.</text>
</comment>
<proteinExistence type="predicted"/>
<reference evidence="2" key="1">
    <citation type="journal article" date="2019" name="Int. J. Syst. Evol. Microbiol.">
        <title>The Global Catalogue of Microorganisms (GCM) 10K type strain sequencing project: providing services to taxonomists for standard genome sequencing and annotation.</title>
        <authorList>
            <consortium name="The Broad Institute Genomics Platform"/>
            <consortium name="The Broad Institute Genome Sequencing Center for Infectious Disease"/>
            <person name="Wu L."/>
            <person name="Ma J."/>
        </authorList>
    </citation>
    <scope>NUCLEOTIDE SEQUENCE [LARGE SCALE GENOMIC DNA]</scope>
    <source>
        <strain evidence="2">CCM 7224</strain>
    </source>
</reference>
<dbReference type="Pfam" id="PF19979">
    <property type="entry name" value="DUF6415"/>
    <property type="match status" value="1"/>
</dbReference>
<dbReference type="RefSeq" id="WP_344370539.1">
    <property type="nucleotide sequence ID" value="NZ_BAAASQ010000001.1"/>
</dbReference>
<organism evidence="1 2">
    <name type="scientific">Streptomyces mauvecolor</name>
    <dbReference type="NCBI Taxonomy" id="58345"/>
    <lineage>
        <taxon>Bacteria</taxon>
        <taxon>Bacillati</taxon>
        <taxon>Actinomycetota</taxon>
        <taxon>Actinomycetes</taxon>
        <taxon>Kitasatosporales</taxon>
        <taxon>Streptomycetaceae</taxon>
        <taxon>Streptomyces</taxon>
    </lineage>
</organism>
<evidence type="ECO:0000313" key="1">
    <source>
        <dbReference type="EMBL" id="MFC4955657.1"/>
    </source>
</evidence>
<name>A0ABV9UGN9_9ACTN</name>
<dbReference type="Proteomes" id="UP001595834">
    <property type="component" value="Unassembled WGS sequence"/>
</dbReference>
<protein>
    <submittedName>
        <fullName evidence="1">DUF6415 family natural product biosynthesis protein</fullName>
    </submittedName>
</protein>
<sequence length="137" mass="14804">MILSGPPAKAPQQPCVMAGHEAETPVPLDAAEISATISTILEPRSRVPSRERITRWHERLREYLILLTATMAERIASEPHVGTPYAELVALALLFIRDKAAAGLPGDPEVAYGAVCDLARQCRTLLGLVADEPAELQ</sequence>
<evidence type="ECO:0000313" key="2">
    <source>
        <dbReference type="Proteomes" id="UP001595834"/>
    </source>
</evidence>